<feature type="domain" description="MYND-type" evidence="5">
    <location>
        <begin position="403"/>
        <end position="449"/>
    </location>
</feature>
<evidence type="ECO:0000313" key="7">
    <source>
        <dbReference type="Proteomes" id="UP000815677"/>
    </source>
</evidence>
<dbReference type="Gene3D" id="2.170.270.10">
    <property type="entry name" value="SET domain"/>
    <property type="match status" value="1"/>
</dbReference>
<dbReference type="Gene3D" id="6.10.140.2220">
    <property type="match status" value="2"/>
</dbReference>
<reference evidence="6" key="1">
    <citation type="submission" date="2014-09" db="EMBL/GenBank/DDBJ databases">
        <title>Genome sequence of the luminous mushroom Mycena chlorophos for searching fungal bioluminescence genes.</title>
        <authorList>
            <person name="Tanaka Y."/>
            <person name="Kasuga D."/>
            <person name="Oba Y."/>
            <person name="Hase S."/>
            <person name="Sato K."/>
            <person name="Oba Y."/>
            <person name="Sakakibara Y."/>
        </authorList>
    </citation>
    <scope>NUCLEOTIDE SEQUENCE</scope>
</reference>
<dbReference type="Proteomes" id="UP000815677">
    <property type="component" value="Unassembled WGS sequence"/>
</dbReference>
<evidence type="ECO:0000256" key="1">
    <source>
        <dbReference type="ARBA" id="ARBA00022723"/>
    </source>
</evidence>
<feature type="domain" description="MYND-type" evidence="5">
    <location>
        <begin position="526"/>
        <end position="568"/>
    </location>
</feature>
<sequence length="619" mass="70094">MVFPPPPKPFGSDPPLARALLIPNVDFLNHTVKKFFAQSSFTGTCAFAFLAPIILMYDELSMPDGCTWNLKNNWPDRDALAFLTAKRSYEQFETLKADLNNCDCALAGDPEAKSRHETARSKYNDWINLHDFAYAHSDAMTPFHCLFSHLFYGLYACLKPKSATRTASRQARRWPQSPSDLLPHGADATIQSLEQWLEHIRFPDASPALLLVEIVRASRSLIVPAMLRSSKLPSLITAIMGEICQDARSSLAAPWFKTMPGATRAVALDFDRRISHIVPFMQLFSSARQTQLSKTDYLHFWKDEDKEMFFHASDIIRVYTETSLFTMPFEADPRAGKSREQTIATFREVTAGMILDLVAKYGMSRDALEAGARGLSDSWEADAKNLRVMLYEALFKLKIDRRCGYLGCTETLQTTKLKKCTGCKVMFWCSQAHQKLGWTHDELPHREVCSSMGRLVKKVEGNFRVNTQRALELAKGQTVADVMEIAKVLKWIQRFNTARSAGPIIVGAELLFHILRAHKKDGCCSSIACRRALPKPNWCSKCKIFKYCNRDCIAAGWTDTLAPHKDVCKRIKNLVECAGGNLEHVDVQSARFAERIISLEEDLITIRDWFGRFNAEYKM</sequence>
<dbReference type="SUPFAM" id="SSF144232">
    <property type="entry name" value="HIT/MYND zinc finger-like"/>
    <property type="match status" value="2"/>
</dbReference>
<gene>
    <name evidence="6" type="ORF">MCHLO_08542</name>
</gene>
<dbReference type="EMBL" id="DF847199">
    <property type="protein sequence ID" value="GAT51397.1"/>
    <property type="molecule type" value="Genomic_DNA"/>
</dbReference>
<keyword evidence="7" id="KW-1185">Reference proteome</keyword>
<evidence type="ECO:0000256" key="3">
    <source>
        <dbReference type="ARBA" id="ARBA00022833"/>
    </source>
</evidence>
<evidence type="ECO:0000313" key="6">
    <source>
        <dbReference type="EMBL" id="GAT51397.1"/>
    </source>
</evidence>
<proteinExistence type="predicted"/>
<keyword evidence="3" id="KW-0862">Zinc</keyword>
<accession>A0ABQ0LLM0</accession>
<keyword evidence="1" id="KW-0479">Metal-binding</keyword>
<evidence type="ECO:0000259" key="5">
    <source>
        <dbReference type="PROSITE" id="PS50865"/>
    </source>
</evidence>
<keyword evidence="2 4" id="KW-0863">Zinc-finger</keyword>
<organism evidence="6 7">
    <name type="scientific">Mycena chlorophos</name>
    <name type="common">Agaric fungus</name>
    <name type="synonym">Agaricus chlorophos</name>
    <dbReference type="NCBI Taxonomy" id="658473"/>
    <lineage>
        <taxon>Eukaryota</taxon>
        <taxon>Fungi</taxon>
        <taxon>Dikarya</taxon>
        <taxon>Basidiomycota</taxon>
        <taxon>Agaricomycotina</taxon>
        <taxon>Agaricomycetes</taxon>
        <taxon>Agaricomycetidae</taxon>
        <taxon>Agaricales</taxon>
        <taxon>Marasmiineae</taxon>
        <taxon>Mycenaceae</taxon>
        <taxon>Mycena</taxon>
    </lineage>
</organism>
<evidence type="ECO:0000256" key="4">
    <source>
        <dbReference type="PROSITE-ProRule" id="PRU00134"/>
    </source>
</evidence>
<dbReference type="InterPro" id="IPR002893">
    <property type="entry name" value="Znf_MYND"/>
</dbReference>
<dbReference type="PROSITE" id="PS50865">
    <property type="entry name" value="ZF_MYND_2"/>
    <property type="match status" value="2"/>
</dbReference>
<dbReference type="Gene3D" id="1.10.220.160">
    <property type="match status" value="1"/>
</dbReference>
<evidence type="ECO:0000256" key="2">
    <source>
        <dbReference type="ARBA" id="ARBA00022771"/>
    </source>
</evidence>
<name>A0ABQ0LLM0_MYCCL</name>
<dbReference type="InterPro" id="IPR046341">
    <property type="entry name" value="SET_dom_sf"/>
</dbReference>
<protein>
    <recommendedName>
        <fullName evidence="5">MYND-type domain-containing protein</fullName>
    </recommendedName>
</protein>